<organism evidence="2">
    <name type="scientific">uncultured Rubrobacteraceae bacterium</name>
    <dbReference type="NCBI Taxonomy" id="349277"/>
    <lineage>
        <taxon>Bacteria</taxon>
        <taxon>Bacillati</taxon>
        <taxon>Actinomycetota</taxon>
        <taxon>Rubrobacteria</taxon>
        <taxon>Rubrobacterales</taxon>
        <taxon>Rubrobacteraceae</taxon>
        <taxon>environmental samples</taxon>
    </lineage>
</organism>
<dbReference type="SUPFAM" id="SSF51735">
    <property type="entry name" value="NAD(P)-binding Rossmann-fold domains"/>
    <property type="match status" value="1"/>
</dbReference>
<gene>
    <name evidence="2" type="ORF">AVDCRST_MAG03-2024</name>
</gene>
<dbReference type="Gene3D" id="3.40.50.720">
    <property type="entry name" value="NAD(P)-binding Rossmann-like Domain"/>
    <property type="match status" value="1"/>
</dbReference>
<dbReference type="InterPro" id="IPR036291">
    <property type="entry name" value="NAD(P)-bd_dom_sf"/>
</dbReference>
<accession>A0A6J4PDK6</accession>
<evidence type="ECO:0000259" key="1">
    <source>
        <dbReference type="Pfam" id="PF13460"/>
    </source>
</evidence>
<feature type="domain" description="NAD(P)-binding" evidence="1">
    <location>
        <begin position="6"/>
        <end position="114"/>
    </location>
</feature>
<evidence type="ECO:0000313" key="2">
    <source>
        <dbReference type="EMBL" id="CAA9413396.1"/>
    </source>
</evidence>
<dbReference type="AlphaFoldDB" id="A0A6J4PDK6"/>
<protein>
    <recommendedName>
        <fullName evidence="1">NAD(P)-binding domain-containing protein</fullName>
    </recommendedName>
</protein>
<dbReference type="Pfam" id="PF13460">
    <property type="entry name" value="NAD_binding_10"/>
    <property type="match status" value="1"/>
</dbReference>
<dbReference type="EMBL" id="CADCUT010000125">
    <property type="protein sequence ID" value="CAA9413396.1"/>
    <property type="molecule type" value="Genomic_DNA"/>
</dbReference>
<reference evidence="2" key="1">
    <citation type="submission" date="2020-02" db="EMBL/GenBank/DDBJ databases">
        <authorList>
            <person name="Meier V. D."/>
        </authorList>
    </citation>
    <scope>NUCLEOTIDE SEQUENCE</scope>
    <source>
        <strain evidence="2">AVDCRST_MAG03</strain>
    </source>
</reference>
<dbReference type="PANTHER" id="PTHR43162:SF1">
    <property type="entry name" value="PRESTALK A DIFFERENTIATION PROTEIN A"/>
    <property type="match status" value="1"/>
</dbReference>
<name>A0A6J4PDK6_9ACTN</name>
<dbReference type="Gene3D" id="3.90.25.10">
    <property type="entry name" value="UDP-galactose 4-epimerase, domain 1"/>
    <property type="match status" value="1"/>
</dbReference>
<proteinExistence type="predicted"/>
<dbReference type="InterPro" id="IPR016040">
    <property type="entry name" value="NAD(P)-bd_dom"/>
</dbReference>
<dbReference type="InterPro" id="IPR051604">
    <property type="entry name" value="Ergot_Alk_Oxidoreductase"/>
</dbReference>
<sequence>MYFVSGITGKVGGAAARRLLEGGHEVRALVRDPRKAEQWSREGVELRRGDLIDADAVAAALEGVEGAFVMQPTPIAVAPGFPEARALTASLREALHRSPPPRLVALSSVGSEQTSGLGNITQTHLLEGALGDLPCPTAFVRAGAFIENNVGALRRAGSSGRFDSFLQPTDHAFPMVATADIGVEVARLLVGGWSGKKVVELGSPVSPDDLAAAMGEALGRPVEARPIPRERWTATLEAMGLPEDKIGNWEAMQDGFNSGWIDFGAPGAEPVAATTTPVQIFSQHASSGRATS</sequence>
<dbReference type="PANTHER" id="PTHR43162">
    <property type="match status" value="1"/>
</dbReference>